<dbReference type="Proteomes" id="UP000077603">
    <property type="component" value="Chromosome"/>
</dbReference>
<dbReference type="AlphaFoldDB" id="A0A172Y4R9"/>
<feature type="signal peptide" evidence="1">
    <location>
        <begin position="1"/>
        <end position="36"/>
    </location>
</feature>
<keyword evidence="1" id="KW-0732">Signal</keyword>
<organism evidence="2 3">
    <name type="scientific">Brevundimonas naejangsanensis</name>
    <dbReference type="NCBI Taxonomy" id="588932"/>
    <lineage>
        <taxon>Bacteria</taxon>
        <taxon>Pseudomonadati</taxon>
        <taxon>Pseudomonadota</taxon>
        <taxon>Alphaproteobacteria</taxon>
        <taxon>Caulobacterales</taxon>
        <taxon>Caulobacteraceae</taxon>
        <taxon>Brevundimonas</taxon>
    </lineage>
</organism>
<name>A0A172Y4R9_9CAUL</name>
<dbReference type="STRING" id="588932.DA69_04600"/>
<accession>A0A172Y4R9</accession>
<evidence type="ECO:0000313" key="3">
    <source>
        <dbReference type="Proteomes" id="UP000077603"/>
    </source>
</evidence>
<gene>
    <name evidence="2" type="ORF">DA69_04600</name>
</gene>
<dbReference type="KEGG" id="bne:DA69_04600"/>
<dbReference type="RefSeq" id="WP_025977238.1">
    <property type="nucleotide sequence ID" value="NZ_CP015614.1"/>
</dbReference>
<proteinExistence type="predicted"/>
<dbReference type="EMBL" id="CP015614">
    <property type="protein sequence ID" value="ANF54085.1"/>
    <property type="molecule type" value="Genomic_DNA"/>
</dbReference>
<keyword evidence="3" id="KW-1185">Reference proteome</keyword>
<dbReference type="OrthoDB" id="7203208at2"/>
<feature type="chain" id="PRO_5008004253" evidence="1">
    <location>
        <begin position="37"/>
        <end position="245"/>
    </location>
</feature>
<dbReference type="eggNOG" id="COG5314">
    <property type="taxonomic scope" value="Bacteria"/>
</dbReference>
<sequence length="245" mass="26322">MWIRFSTPSPRSWRLNRAFSLALTVAALAVCAPAQAQHVVFDPRNHLENALQAARQLESLANEARSLAASPYSHLAQNSQALQDMAELARTARGLAATVSGLERQFEDLYPENLSGADALRLLEQGRARTANARRTAEDLARTAAELERLGQGRGQRLAGALNASQTAQGQTAAVQSSNQMLAVLAEDLAALRVLMLAQARLLSEGAARDAAERAAGAEARRRRWSRPVVIPAAPAFDPLSSARN</sequence>
<evidence type="ECO:0000313" key="2">
    <source>
        <dbReference type="EMBL" id="ANF54085.1"/>
    </source>
</evidence>
<reference evidence="2 3" key="1">
    <citation type="journal article" date="2014" name="Genome Announc.">
        <title>Genome Sequence of a Promising Hydrogen-Producing Facultative Anaerobic Bacterium, Brevundimonas naejangsanensis Strain B1.</title>
        <authorList>
            <person name="Su H."/>
            <person name="Zhang T."/>
            <person name="Bao M."/>
            <person name="Jiang Y."/>
            <person name="Wang Y."/>
            <person name="Tan T."/>
        </authorList>
    </citation>
    <scope>NUCLEOTIDE SEQUENCE [LARGE SCALE GENOMIC DNA]</scope>
    <source>
        <strain evidence="2 3">B1</strain>
    </source>
</reference>
<protein>
    <submittedName>
        <fullName evidence="2">Conjugal transfer protein TrbJ</fullName>
    </submittedName>
</protein>
<evidence type="ECO:0000256" key="1">
    <source>
        <dbReference type="SAM" id="SignalP"/>
    </source>
</evidence>